<sequence>MGHGGDEGHKRSCSKPFPFACQPFFHAQCPMPHAQCPMPND</sequence>
<protein>
    <submittedName>
        <fullName evidence="1">Histidine kinase</fullName>
    </submittedName>
</protein>
<organism evidence="1 2">
    <name type="scientific">Nostoc paludosum FACHB-159</name>
    <dbReference type="NCBI Taxonomy" id="2692908"/>
    <lineage>
        <taxon>Bacteria</taxon>
        <taxon>Bacillati</taxon>
        <taxon>Cyanobacteriota</taxon>
        <taxon>Cyanophyceae</taxon>
        <taxon>Nostocales</taxon>
        <taxon>Nostocaceae</taxon>
        <taxon>Nostoc</taxon>
    </lineage>
</organism>
<dbReference type="RefSeq" id="WP_190955921.1">
    <property type="nucleotide sequence ID" value="NZ_JACJTU010000013.1"/>
</dbReference>
<reference evidence="1 2" key="1">
    <citation type="journal article" date="2020" name="ISME J.">
        <title>Comparative genomics reveals insights into cyanobacterial evolution and habitat adaptation.</title>
        <authorList>
            <person name="Chen M.Y."/>
            <person name="Teng W.K."/>
            <person name="Zhao L."/>
            <person name="Hu C.X."/>
            <person name="Zhou Y.K."/>
            <person name="Han B.P."/>
            <person name="Song L.R."/>
            <person name="Shu W.S."/>
        </authorList>
    </citation>
    <scope>NUCLEOTIDE SEQUENCE [LARGE SCALE GENOMIC DNA]</scope>
    <source>
        <strain evidence="1 2">FACHB-159</strain>
    </source>
</reference>
<keyword evidence="2" id="KW-1185">Reference proteome</keyword>
<accession>A0ABR8KAH5</accession>
<evidence type="ECO:0000313" key="1">
    <source>
        <dbReference type="EMBL" id="MBD2735248.1"/>
    </source>
</evidence>
<dbReference type="Proteomes" id="UP000637383">
    <property type="component" value="Unassembled WGS sequence"/>
</dbReference>
<keyword evidence="1" id="KW-0418">Kinase</keyword>
<comment type="caution">
    <text evidence="1">The sequence shown here is derived from an EMBL/GenBank/DDBJ whole genome shotgun (WGS) entry which is preliminary data.</text>
</comment>
<name>A0ABR8KAH5_9NOSO</name>
<proteinExistence type="predicted"/>
<dbReference type="GO" id="GO:0016301">
    <property type="term" value="F:kinase activity"/>
    <property type="evidence" value="ECO:0007669"/>
    <property type="project" value="UniProtKB-KW"/>
</dbReference>
<dbReference type="EMBL" id="JACJTU010000013">
    <property type="protein sequence ID" value="MBD2735248.1"/>
    <property type="molecule type" value="Genomic_DNA"/>
</dbReference>
<evidence type="ECO:0000313" key="2">
    <source>
        <dbReference type="Proteomes" id="UP000637383"/>
    </source>
</evidence>
<gene>
    <name evidence="1" type="ORF">H6H03_15320</name>
</gene>
<keyword evidence="1" id="KW-0808">Transferase</keyword>